<name>A0ABU1PX22_9PSEU</name>
<feature type="region of interest" description="Disordered" evidence="1">
    <location>
        <begin position="42"/>
        <end position="122"/>
    </location>
</feature>
<dbReference type="PANTHER" id="PTHR31157">
    <property type="entry name" value="SCP DOMAIN-CONTAINING PROTEIN"/>
    <property type="match status" value="1"/>
</dbReference>
<accession>A0ABU1PX22</accession>
<dbReference type="InterPro" id="IPR035940">
    <property type="entry name" value="CAP_sf"/>
</dbReference>
<proteinExistence type="predicted"/>
<protein>
    <submittedName>
        <fullName evidence="3">Uncharacterized protein YkwD</fullName>
    </submittedName>
</protein>
<dbReference type="Pfam" id="PF00188">
    <property type="entry name" value="CAP"/>
    <property type="match status" value="1"/>
</dbReference>
<dbReference type="Gene3D" id="3.40.33.10">
    <property type="entry name" value="CAP"/>
    <property type="match status" value="1"/>
</dbReference>
<organism evidence="3 4">
    <name type="scientific">Saccharothrix longispora</name>
    <dbReference type="NCBI Taxonomy" id="33920"/>
    <lineage>
        <taxon>Bacteria</taxon>
        <taxon>Bacillati</taxon>
        <taxon>Actinomycetota</taxon>
        <taxon>Actinomycetes</taxon>
        <taxon>Pseudonocardiales</taxon>
        <taxon>Pseudonocardiaceae</taxon>
        <taxon>Saccharothrix</taxon>
    </lineage>
</organism>
<comment type="caution">
    <text evidence="3">The sequence shown here is derived from an EMBL/GenBank/DDBJ whole genome shotgun (WGS) entry which is preliminary data.</text>
</comment>
<feature type="compositionally biased region" description="Low complexity" evidence="1">
    <location>
        <begin position="55"/>
        <end position="86"/>
    </location>
</feature>
<keyword evidence="4" id="KW-1185">Reference proteome</keyword>
<evidence type="ECO:0000259" key="2">
    <source>
        <dbReference type="Pfam" id="PF00188"/>
    </source>
</evidence>
<sequence length="246" mass="25189">MSRKSRVLPLLAVVVGLGLTGCEHPDGLALVAASATTGARVTATPTDGFAPPSAPTSSASSEAPATTTAETTTETAATTTAGQPAPERSPQPEPRPEPQAPKPQPQPQPQAPVPAPAASEVDAAEAKVVELTNAERAANGCPALAADERLGRAARAHSADMAARNYFSHTSLDGRSFVDRVKAAGHPSPGAENIAAGQRTAEAVVKGWMESPGHRANILNCKLKTLGAGMARGGSYGIYWTQNFGW</sequence>
<dbReference type="PANTHER" id="PTHR31157:SF1">
    <property type="entry name" value="SCP DOMAIN-CONTAINING PROTEIN"/>
    <property type="match status" value="1"/>
</dbReference>
<reference evidence="3 4" key="1">
    <citation type="submission" date="2023-07" db="EMBL/GenBank/DDBJ databases">
        <title>Sequencing the genomes of 1000 actinobacteria strains.</title>
        <authorList>
            <person name="Klenk H.-P."/>
        </authorList>
    </citation>
    <scope>NUCLEOTIDE SEQUENCE [LARGE SCALE GENOMIC DNA]</scope>
    <source>
        <strain evidence="3 4">DSM 43749</strain>
    </source>
</reference>
<evidence type="ECO:0000313" key="3">
    <source>
        <dbReference type="EMBL" id="MDR6595192.1"/>
    </source>
</evidence>
<dbReference type="RefSeq" id="WP_310308237.1">
    <property type="nucleotide sequence ID" value="NZ_BAAAXB010000001.1"/>
</dbReference>
<dbReference type="PROSITE" id="PS51257">
    <property type="entry name" value="PROKAR_LIPOPROTEIN"/>
    <property type="match status" value="1"/>
</dbReference>
<dbReference type="Proteomes" id="UP001268819">
    <property type="component" value="Unassembled WGS sequence"/>
</dbReference>
<dbReference type="InterPro" id="IPR014044">
    <property type="entry name" value="CAP_dom"/>
</dbReference>
<dbReference type="SUPFAM" id="SSF55797">
    <property type="entry name" value="PR-1-like"/>
    <property type="match status" value="1"/>
</dbReference>
<feature type="domain" description="SCP" evidence="2">
    <location>
        <begin position="130"/>
        <end position="244"/>
    </location>
</feature>
<dbReference type="CDD" id="cd05379">
    <property type="entry name" value="CAP_bacterial"/>
    <property type="match status" value="1"/>
</dbReference>
<feature type="compositionally biased region" description="Pro residues" evidence="1">
    <location>
        <begin position="87"/>
        <end position="115"/>
    </location>
</feature>
<dbReference type="EMBL" id="JAVDSG010000001">
    <property type="protein sequence ID" value="MDR6595192.1"/>
    <property type="molecule type" value="Genomic_DNA"/>
</dbReference>
<evidence type="ECO:0000256" key="1">
    <source>
        <dbReference type="SAM" id="MobiDB-lite"/>
    </source>
</evidence>
<evidence type="ECO:0000313" key="4">
    <source>
        <dbReference type="Proteomes" id="UP001268819"/>
    </source>
</evidence>
<gene>
    <name evidence="3" type="ORF">J2S66_003576</name>
</gene>